<sequence length="404" mass="43935">MNFLRHGYVTGPLLGALWMFVLATTVAVTMSFASGDAFRPSILFSLIWGAGLGAFAITLPALRAAQIGAGVVIALVTYLGFGPVLSGADAGTMPVLIGALILAGCAAVSLWVILDDCPAGPLNRHEFEGAVIRFLTGFGYIFFTAIVVIPFYVMLMTSLKNQAELIQNPLDFTIDLSQGWDLFRSYDELFRQFNFGTYLLNSFFISVLTVFITLLFAVPGAYAVARLRFSGRAAFSRSILLIYMVPMIVLALPIYIAFSMTGLRNSLSGIIMIYPVTTIPVALYMLQGYFRGLPAEIEEAGLMDGLSRLKVIWKITLPLSLPAMASVSLYVFMIAWNEFLLAFMLLDDPSKFTLTRGISSLNSSEIPRQHLMAGSVIATVPIMVLFLGLERFMTKGLTAGGVKG</sequence>
<feature type="transmembrane region" description="Helical" evidence="7">
    <location>
        <begin position="134"/>
        <end position="155"/>
    </location>
</feature>
<organism evidence="9 10">
    <name type="scientific">Puniceibacterium sediminis</name>
    <dbReference type="NCBI Taxonomy" id="1608407"/>
    <lineage>
        <taxon>Bacteria</taxon>
        <taxon>Pseudomonadati</taxon>
        <taxon>Pseudomonadota</taxon>
        <taxon>Alphaproteobacteria</taxon>
        <taxon>Rhodobacterales</taxon>
        <taxon>Paracoccaceae</taxon>
        <taxon>Puniceibacterium</taxon>
    </lineage>
</organism>
<dbReference type="SUPFAM" id="SSF161098">
    <property type="entry name" value="MetI-like"/>
    <property type="match status" value="1"/>
</dbReference>
<evidence type="ECO:0000256" key="2">
    <source>
        <dbReference type="ARBA" id="ARBA00022448"/>
    </source>
</evidence>
<dbReference type="Pfam" id="PF00528">
    <property type="entry name" value="BPD_transp_1"/>
    <property type="match status" value="1"/>
</dbReference>
<feature type="transmembrane region" description="Helical" evidence="7">
    <location>
        <begin position="93"/>
        <end position="114"/>
    </location>
</feature>
<dbReference type="PROSITE" id="PS50928">
    <property type="entry name" value="ABC_TM1"/>
    <property type="match status" value="1"/>
</dbReference>
<dbReference type="GO" id="GO:0005886">
    <property type="term" value="C:plasma membrane"/>
    <property type="evidence" value="ECO:0007669"/>
    <property type="project" value="UniProtKB-SubCell"/>
</dbReference>
<dbReference type="CDD" id="cd06261">
    <property type="entry name" value="TM_PBP2"/>
    <property type="match status" value="1"/>
</dbReference>
<feature type="domain" description="ABC transmembrane type-1" evidence="8">
    <location>
        <begin position="199"/>
        <end position="389"/>
    </location>
</feature>
<keyword evidence="5 7" id="KW-1133">Transmembrane helix</keyword>
<keyword evidence="10" id="KW-1185">Reference proteome</keyword>
<feature type="transmembrane region" description="Helical" evidence="7">
    <location>
        <begin position="12"/>
        <end position="32"/>
    </location>
</feature>
<feature type="transmembrane region" description="Helical" evidence="7">
    <location>
        <begin position="38"/>
        <end position="57"/>
    </location>
</feature>
<evidence type="ECO:0000256" key="4">
    <source>
        <dbReference type="ARBA" id="ARBA00022692"/>
    </source>
</evidence>
<comment type="subcellular location">
    <subcellularLocation>
        <location evidence="1 7">Cell membrane</location>
        <topology evidence="1 7">Multi-pass membrane protein</topology>
    </subcellularLocation>
</comment>
<dbReference type="PANTHER" id="PTHR32243:SF18">
    <property type="entry name" value="INNER MEMBRANE ABC TRANSPORTER PERMEASE PROTEIN YCJP"/>
    <property type="match status" value="1"/>
</dbReference>
<evidence type="ECO:0000256" key="7">
    <source>
        <dbReference type="RuleBase" id="RU363032"/>
    </source>
</evidence>
<dbReference type="InterPro" id="IPR050901">
    <property type="entry name" value="BP-dep_ABC_trans_perm"/>
</dbReference>
<evidence type="ECO:0000256" key="5">
    <source>
        <dbReference type="ARBA" id="ARBA00022989"/>
    </source>
</evidence>
<dbReference type="OrthoDB" id="9815445at2"/>
<gene>
    <name evidence="9" type="ORF">SAMN06265370_10483</name>
</gene>
<dbReference type="PANTHER" id="PTHR32243">
    <property type="entry name" value="MALTOSE TRANSPORT SYSTEM PERMEASE-RELATED"/>
    <property type="match status" value="1"/>
</dbReference>
<evidence type="ECO:0000256" key="3">
    <source>
        <dbReference type="ARBA" id="ARBA00022475"/>
    </source>
</evidence>
<dbReference type="InterPro" id="IPR000515">
    <property type="entry name" value="MetI-like"/>
</dbReference>
<dbReference type="AlphaFoldDB" id="A0A238W2W4"/>
<evidence type="ECO:0000259" key="8">
    <source>
        <dbReference type="PROSITE" id="PS50928"/>
    </source>
</evidence>
<keyword evidence="4 7" id="KW-0812">Transmembrane</keyword>
<keyword evidence="6 7" id="KW-0472">Membrane</keyword>
<protein>
    <submittedName>
        <fullName evidence="9">Carbohydrate ABC transporter membrane protein 2, CUT1 family</fullName>
    </submittedName>
</protein>
<proteinExistence type="inferred from homology"/>
<evidence type="ECO:0000313" key="10">
    <source>
        <dbReference type="Proteomes" id="UP000198417"/>
    </source>
</evidence>
<reference evidence="9 10" key="1">
    <citation type="submission" date="2017-06" db="EMBL/GenBank/DDBJ databases">
        <authorList>
            <person name="Kim H.J."/>
            <person name="Triplett B.A."/>
        </authorList>
    </citation>
    <scope>NUCLEOTIDE SEQUENCE [LARGE SCALE GENOMIC DNA]</scope>
    <source>
        <strain evidence="9 10">DSM 29052</strain>
    </source>
</reference>
<evidence type="ECO:0000313" key="9">
    <source>
        <dbReference type="EMBL" id="SNR40674.1"/>
    </source>
</evidence>
<name>A0A238W2W4_9RHOB</name>
<keyword evidence="2 7" id="KW-0813">Transport</keyword>
<dbReference type="EMBL" id="FZNN01000004">
    <property type="protein sequence ID" value="SNR40674.1"/>
    <property type="molecule type" value="Genomic_DNA"/>
</dbReference>
<feature type="transmembrane region" description="Helical" evidence="7">
    <location>
        <begin position="270"/>
        <end position="290"/>
    </location>
</feature>
<evidence type="ECO:0000256" key="1">
    <source>
        <dbReference type="ARBA" id="ARBA00004651"/>
    </source>
</evidence>
<comment type="similarity">
    <text evidence="7">Belongs to the binding-protein-dependent transport system permease family.</text>
</comment>
<feature type="transmembrane region" description="Helical" evidence="7">
    <location>
        <begin position="311"/>
        <end position="336"/>
    </location>
</feature>
<feature type="transmembrane region" description="Helical" evidence="7">
    <location>
        <begin position="239"/>
        <end position="258"/>
    </location>
</feature>
<keyword evidence="3" id="KW-1003">Cell membrane</keyword>
<dbReference type="Proteomes" id="UP000198417">
    <property type="component" value="Unassembled WGS sequence"/>
</dbReference>
<evidence type="ECO:0000256" key="6">
    <source>
        <dbReference type="ARBA" id="ARBA00023136"/>
    </source>
</evidence>
<feature type="transmembrane region" description="Helical" evidence="7">
    <location>
        <begin position="198"/>
        <end position="218"/>
    </location>
</feature>
<dbReference type="Gene3D" id="1.10.3720.10">
    <property type="entry name" value="MetI-like"/>
    <property type="match status" value="1"/>
</dbReference>
<dbReference type="InterPro" id="IPR035906">
    <property type="entry name" value="MetI-like_sf"/>
</dbReference>
<dbReference type="GO" id="GO:0055085">
    <property type="term" value="P:transmembrane transport"/>
    <property type="evidence" value="ECO:0007669"/>
    <property type="project" value="InterPro"/>
</dbReference>
<dbReference type="RefSeq" id="WP_089269654.1">
    <property type="nucleotide sequence ID" value="NZ_FZNN01000004.1"/>
</dbReference>
<accession>A0A238W2W4</accession>
<feature type="transmembrane region" description="Helical" evidence="7">
    <location>
        <begin position="371"/>
        <end position="389"/>
    </location>
</feature>
<feature type="transmembrane region" description="Helical" evidence="7">
    <location>
        <begin position="64"/>
        <end position="81"/>
    </location>
</feature>